<sequence>ITPGGSRSTSLSSYIVHLKKLDPSLTGRIIDLQFLHSYYEPTLFILCESSRTW</sequence>
<dbReference type="Gene3D" id="2.130.10.10">
    <property type="entry name" value="YVTN repeat-like/Quinoprotein amine dehydrogenase"/>
    <property type="match status" value="1"/>
</dbReference>
<dbReference type="AlphaFoldDB" id="A0A8S3IKW2"/>
<gene>
    <name evidence="2" type="ORF">GIL414_LOCUS76617</name>
    <name evidence="1" type="ORF">SMN809_LOCUS73642</name>
</gene>
<dbReference type="EMBL" id="CAJOBJ010345763">
    <property type="protein sequence ID" value="CAF5201113.1"/>
    <property type="molecule type" value="Genomic_DNA"/>
</dbReference>
<feature type="non-terminal residue" evidence="2">
    <location>
        <position position="53"/>
    </location>
</feature>
<evidence type="ECO:0000313" key="1">
    <source>
        <dbReference type="EMBL" id="CAF5194956.1"/>
    </source>
</evidence>
<dbReference type="EMBL" id="CAJOBI010328318">
    <property type="protein sequence ID" value="CAF5194956.1"/>
    <property type="molecule type" value="Genomic_DNA"/>
</dbReference>
<dbReference type="InterPro" id="IPR015943">
    <property type="entry name" value="WD40/YVTN_repeat-like_dom_sf"/>
</dbReference>
<feature type="non-terminal residue" evidence="2">
    <location>
        <position position="1"/>
    </location>
</feature>
<dbReference type="Proteomes" id="UP000676336">
    <property type="component" value="Unassembled WGS sequence"/>
</dbReference>
<organism evidence="2 3">
    <name type="scientific">Rotaria magnacalcarata</name>
    <dbReference type="NCBI Taxonomy" id="392030"/>
    <lineage>
        <taxon>Eukaryota</taxon>
        <taxon>Metazoa</taxon>
        <taxon>Spiralia</taxon>
        <taxon>Gnathifera</taxon>
        <taxon>Rotifera</taxon>
        <taxon>Eurotatoria</taxon>
        <taxon>Bdelloidea</taxon>
        <taxon>Philodinida</taxon>
        <taxon>Philodinidae</taxon>
        <taxon>Rotaria</taxon>
    </lineage>
</organism>
<reference evidence="2" key="1">
    <citation type="submission" date="2021-02" db="EMBL/GenBank/DDBJ databases">
        <authorList>
            <person name="Nowell W R."/>
        </authorList>
    </citation>
    <scope>NUCLEOTIDE SEQUENCE</scope>
</reference>
<evidence type="ECO:0000313" key="3">
    <source>
        <dbReference type="Proteomes" id="UP000681720"/>
    </source>
</evidence>
<name>A0A8S3IKW2_9BILA</name>
<accession>A0A8S3IKW2</accession>
<dbReference type="Proteomes" id="UP000681720">
    <property type="component" value="Unassembled WGS sequence"/>
</dbReference>
<proteinExistence type="predicted"/>
<protein>
    <submittedName>
        <fullName evidence="2">Uncharacterized protein</fullName>
    </submittedName>
</protein>
<comment type="caution">
    <text evidence="2">The sequence shown here is derived from an EMBL/GenBank/DDBJ whole genome shotgun (WGS) entry which is preliminary data.</text>
</comment>
<evidence type="ECO:0000313" key="2">
    <source>
        <dbReference type="EMBL" id="CAF5201113.1"/>
    </source>
</evidence>